<dbReference type="GO" id="GO:0031564">
    <property type="term" value="P:transcription antitermination"/>
    <property type="evidence" value="ECO:0007669"/>
    <property type="project" value="UniProtKB-KW"/>
</dbReference>
<dbReference type="InterPro" id="IPR036735">
    <property type="entry name" value="NGN_dom_sf"/>
</dbReference>
<dbReference type="Pfam" id="PF02357">
    <property type="entry name" value="NusG"/>
    <property type="match status" value="1"/>
</dbReference>
<keyword evidence="3" id="KW-0804">Transcription</keyword>
<dbReference type="InterPro" id="IPR008991">
    <property type="entry name" value="Translation_prot_SH3-like_sf"/>
</dbReference>
<dbReference type="Proteomes" id="UP000019849">
    <property type="component" value="Unassembled WGS sequence"/>
</dbReference>
<dbReference type="PANTHER" id="PTHR30265">
    <property type="entry name" value="RHO-INTERACTING TRANSCRIPTION TERMINATION FACTOR NUSG"/>
    <property type="match status" value="1"/>
</dbReference>
<feature type="domain" description="NusG-like N-terminal" evidence="4">
    <location>
        <begin position="14"/>
        <end position="111"/>
    </location>
</feature>
<evidence type="ECO:0000256" key="1">
    <source>
        <dbReference type="ARBA" id="ARBA00022814"/>
    </source>
</evidence>
<dbReference type="PANTHER" id="PTHR30265:SF4">
    <property type="entry name" value="KOW MOTIF FAMILY PROTEIN, EXPRESSED"/>
    <property type="match status" value="1"/>
</dbReference>
<dbReference type="STRING" id="69279.BG36_03565"/>
<evidence type="ECO:0000313" key="6">
    <source>
        <dbReference type="Proteomes" id="UP000019849"/>
    </source>
</evidence>
<sequence length="182" mass="20339">MTGIKAPKNDNVRKWYIVACRPNAERQAGAEILALGQTVYVPCFRKEFHHRRQRKWIKQSYPLLPGYLFVLASEHWSRVLDCEHVQRVLRSQHYGEASVPIAASDDDVQAIRAAQDAGQFDDLRVDRHGIKPGDLVKVGEGAFTGAQGTVEAIGDENIVLLIAAMGRELRTKVPLDKIRQAG</sequence>
<reference evidence="5 6" key="1">
    <citation type="submission" date="2014-02" db="EMBL/GenBank/DDBJ databases">
        <title>Aquamicrobium defluvii Genome sequencing.</title>
        <authorList>
            <person name="Wang X."/>
        </authorList>
    </citation>
    <scope>NUCLEOTIDE SEQUENCE [LARGE SCALE GENOMIC DNA]</scope>
    <source>
        <strain evidence="5 6">W13Z1</strain>
    </source>
</reference>
<comment type="caution">
    <text evidence="5">The sequence shown here is derived from an EMBL/GenBank/DDBJ whole genome shotgun (WGS) entry which is preliminary data.</text>
</comment>
<evidence type="ECO:0000256" key="2">
    <source>
        <dbReference type="ARBA" id="ARBA00023015"/>
    </source>
</evidence>
<dbReference type="SUPFAM" id="SSF82679">
    <property type="entry name" value="N-utilization substance G protein NusG, N-terminal domain"/>
    <property type="match status" value="1"/>
</dbReference>
<dbReference type="HOGENOM" id="CLU_067287_5_0_5"/>
<evidence type="ECO:0000313" key="5">
    <source>
        <dbReference type="EMBL" id="EXL08736.1"/>
    </source>
</evidence>
<dbReference type="SUPFAM" id="SSF50104">
    <property type="entry name" value="Translation proteins SH3-like domain"/>
    <property type="match status" value="1"/>
</dbReference>
<evidence type="ECO:0000259" key="4">
    <source>
        <dbReference type="Pfam" id="PF02357"/>
    </source>
</evidence>
<dbReference type="GO" id="GO:0006354">
    <property type="term" value="P:DNA-templated transcription elongation"/>
    <property type="evidence" value="ECO:0007669"/>
    <property type="project" value="InterPro"/>
</dbReference>
<accession>A0A011UR89</accession>
<proteinExistence type="predicted"/>
<dbReference type="CDD" id="cd06091">
    <property type="entry name" value="KOW_NusG"/>
    <property type="match status" value="1"/>
</dbReference>
<evidence type="ECO:0000256" key="3">
    <source>
        <dbReference type="ARBA" id="ARBA00023163"/>
    </source>
</evidence>
<dbReference type="InterPro" id="IPR043425">
    <property type="entry name" value="NusG-like"/>
</dbReference>
<dbReference type="InterPro" id="IPR006645">
    <property type="entry name" value="NGN-like_dom"/>
</dbReference>
<dbReference type="AlphaFoldDB" id="A0A011UR89"/>
<name>A0A011UR89_9HYPH</name>
<keyword evidence="1" id="KW-0889">Transcription antitermination</keyword>
<gene>
    <name evidence="5" type="ORF">BG36_03565</name>
</gene>
<dbReference type="Gene3D" id="3.30.70.940">
    <property type="entry name" value="NusG, N-terminal domain"/>
    <property type="match status" value="1"/>
</dbReference>
<protein>
    <recommendedName>
        <fullName evidence="4">NusG-like N-terminal domain-containing protein</fullName>
    </recommendedName>
</protein>
<dbReference type="PATRIC" id="fig|69279.3.peg.2115"/>
<dbReference type="RefSeq" id="WP_035026314.1">
    <property type="nucleotide sequence ID" value="NZ_KK073886.1"/>
</dbReference>
<dbReference type="eggNOG" id="COG0250">
    <property type="taxonomic scope" value="Bacteria"/>
</dbReference>
<dbReference type="EMBL" id="JENY01000012">
    <property type="protein sequence ID" value="EXL08736.1"/>
    <property type="molecule type" value="Genomic_DNA"/>
</dbReference>
<keyword evidence="2" id="KW-0805">Transcription regulation</keyword>
<organism evidence="5 6">
    <name type="scientific">Aquamicrobium defluvii</name>
    <dbReference type="NCBI Taxonomy" id="69279"/>
    <lineage>
        <taxon>Bacteria</taxon>
        <taxon>Pseudomonadati</taxon>
        <taxon>Pseudomonadota</taxon>
        <taxon>Alphaproteobacteria</taxon>
        <taxon>Hyphomicrobiales</taxon>
        <taxon>Phyllobacteriaceae</taxon>
        <taxon>Aquamicrobium</taxon>
    </lineage>
</organism>